<dbReference type="SMART" id="SM00849">
    <property type="entry name" value="Lactamase_B"/>
    <property type="match status" value="1"/>
</dbReference>
<proteinExistence type="predicted"/>
<reference evidence="5 6" key="1">
    <citation type="submission" date="2011-09" db="EMBL/GenBank/DDBJ databases">
        <title>The draft genome of Treponema saccharophilum DSM 2985.</title>
        <authorList>
            <consortium name="US DOE Joint Genome Institute (JGI-PGF)"/>
            <person name="Lucas S."/>
            <person name="Copeland A."/>
            <person name="Lapidus A."/>
            <person name="Glavina del Rio T."/>
            <person name="Dalin E."/>
            <person name="Tice H."/>
            <person name="Bruce D."/>
            <person name="Goodwin L."/>
            <person name="Pitluck S."/>
            <person name="Peters L."/>
            <person name="Kyrpides N."/>
            <person name="Mavromatis K."/>
            <person name="Ivanova N."/>
            <person name="Markowitz V."/>
            <person name="Cheng J.-F."/>
            <person name="Hugenholtz P."/>
            <person name="Woyke T."/>
            <person name="Wu D."/>
            <person name="Gronow S."/>
            <person name="Wellnitz S."/>
            <person name="Brambilla E."/>
            <person name="Klenk H.-P."/>
            <person name="Eisen J.A."/>
        </authorList>
    </citation>
    <scope>NUCLEOTIDE SEQUENCE [LARGE SCALE GENOMIC DNA]</scope>
    <source>
        <strain evidence="5 6">DSM 2985</strain>
    </source>
</reference>
<organism evidence="5 6">
    <name type="scientific">Treponema saccharophilum DSM 2985</name>
    <dbReference type="NCBI Taxonomy" id="907348"/>
    <lineage>
        <taxon>Bacteria</taxon>
        <taxon>Pseudomonadati</taxon>
        <taxon>Spirochaetota</taxon>
        <taxon>Spirochaetia</taxon>
        <taxon>Spirochaetales</taxon>
        <taxon>Treponemataceae</taxon>
        <taxon>Treponema</taxon>
    </lineage>
</organism>
<dbReference type="SUPFAM" id="SSF56281">
    <property type="entry name" value="Metallo-hydrolase/oxidoreductase"/>
    <property type="match status" value="1"/>
</dbReference>
<dbReference type="CDD" id="cd16295">
    <property type="entry name" value="TTHA0252-CPSF-like_MBL-fold"/>
    <property type="match status" value="1"/>
</dbReference>
<dbReference type="Pfam" id="PF16661">
    <property type="entry name" value="Lactamase_B_6"/>
    <property type="match status" value="1"/>
</dbReference>
<dbReference type="EMBL" id="AGRW01000048">
    <property type="protein sequence ID" value="EIC01644.1"/>
    <property type="molecule type" value="Genomic_DNA"/>
</dbReference>
<dbReference type="PATRIC" id="fig|907348.3.peg.1695"/>
<dbReference type="Gene3D" id="3.40.50.10890">
    <property type="match status" value="1"/>
</dbReference>
<dbReference type="InterPro" id="IPR001279">
    <property type="entry name" value="Metallo-B-lactamas"/>
</dbReference>
<keyword evidence="1" id="KW-0378">Hydrolase</keyword>
<dbReference type="Proteomes" id="UP000003571">
    <property type="component" value="Unassembled WGS sequence"/>
</dbReference>
<evidence type="ECO:0000259" key="4">
    <source>
        <dbReference type="SMART" id="SM01027"/>
    </source>
</evidence>
<evidence type="ECO:0000256" key="1">
    <source>
        <dbReference type="ARBA" id="ARBA00022801"/>
    </source>
</evidence>
<dbReference type="eggNOG" id="COG1236">
    <property type="taxonomic scope" value="Bacteria"/>
</dbReference>
<dbReference type="Pfam" id="PF07521">
    <property type="entry name" value="RMMBL"/>
    <property type="match status" value="1"/>
</dbReference>
<dbReference type="InterPro" id="IPR011108">
    <property type="entry name" value="RMMBL"/>
</dbReference>
<feature type="region of interest" description="Disordered" evidence="2">
    <location>
        <begin position="212"/>
        <end position="244"/>
    </location>
</feature>
<dbReference type="OrthoDB" id="9803916at2"/>
<dbReference type="AlphaFoldDB" id="H7ELB2"/>
<feature type="domain" description="Metallo-beta-lactamase" evidence="3">
    <location>
        <begin position="17"/>
        <end position="222"/>
    </location>
</feature>
<name>H7ELB2_9SPIR</name>
<gene>
    <name evidence="5" type="ORF">TresaDRAFT_2033</name>
</gene>
<dbReference type="PANTHER" id="PTHR11203">
    <property type="entry name" value="CLEAVAGE AND POLYADENYLATION SPECIFICITY FACTOR FAMILY MEMBER"/>
    <property type="match status" value="1"/>
</dbReference>
<dbReference type="Pfam" id="PF10996">
    <property type="entry name" value="Beta-Casp"/>
    <property type="match status" value="1"/>
</dbReference>
<dbReference type="InterPro" id="IPR036866">
    <property type="entry name" value="RibonucZ/Hydroxyglut_hydro"/>
</dbReference>
<keyword evidence="6" id="KW-1185">Reference proteome</keyword>
<dbReference type="PANTHER" id="PTHR11203:SF37">
    <property type="entry name" value="INTEGRATOR COMPLEX SUBUNIT 11"/>
    <property type="match status" value="1"/>
</dbReference>
<evidence type="ECO:0000259" key="3">
    <source>
        <dbReference type="SMART" id="SM00849"/>
    </source>
</evidence>
<accession>H7ELB2</accession>
<dbReference type="Gene3D" id="3.60.15.10">
    <property type="entry name" value="Ribonuclease Z/Hydroxyacylglutathione hydrolase-like"/>
    <property type="match status" value="1"/>
</dbReference>
<dbReference type="STRING" id="907348.TresaDRAFT_2033"/>
<dbReference type="GO" id="GO:0004521">
    <property type="term" value="F:RNA endonuclease activity"/>
    <property type="evidence" value="ECO:0007669"/>
    <property type="project" value="TreeGrafter"/>
</dbReference>
<evidence type="ECO:0000313" key="6">
    <source>
        <dbReference type="Proteomes" id="UP000003571"/>
    </source>
</evidence>
<sequence length="538" mass="60816">MAVTLYSLGAAQEVTGSKHIFEIDGTAYMVDCGAFQGKRAQADEKNRNFDISVDKIKAVILTHAHYDHVGLLPVLIKKGFNGDIYATPATRDLADIVMMDSAKIQARDAEYLRKQALKNGTKFTWQPLFDENDCVKATNQIITVSYNRKRNIGDDVTLEFYDAGHILGSAFAYISIKGQRDENGNPIKTAPKKKLSYWGRFFKLLKEAKEEGKEKRQAVPDRRKATPDEQAAYTGPERRSGFDRREGRDEIRILYTGDLGRKLKPIIRNPSTKLPPPDYIVLESTYGNRKHEIASVAMDELRKTVMRAIEKKGKIIIPSFAIERTQELVYYFHLLVDQKKIPSIPIYIDSPMAVNATSIFQVHQECYSHEVHEAFLQHHKNPFGFGALSSINSVDESKKLNDKEGPMIIISADGMCESGRIVHHIANNISNPNNTILIVGYMAENTLGRKIRDGAKVVKIMGDEYDVRAKVETINAFSAHADYEETTKWLKEIDTSRLKKIFLVHGEEDAQKAMSEYLNENGFPNVQIVKYGETYDIT</sequence>
<feature type="domain" description="Beta-Casp" evidence="4">
    <location>
        <begin position="325"/>
        <end position="451"/>
    </location>
</feature>
<dbReference type="InterPro" id="IPR022712">
    <property type="entry name" value="Beta_Casp"/>
</dbReference>
<dbReference type="RefSeq" id="WP_002704672.1">
    <property type="nucleotide sequence ID" value="NZ_AGRW01000048.1"/>
</dbReference>
<evidence type="ECO:0000256" key="2">
    <source>
        <dbReference type="SAM" id="MobiDB-lite"/>
    </source>
</evidence>
<comment type="caution">
    <text evidence="5">The sequence shown here is derived from an EMBL/GenBank/DDBJ whole genome shotgun (WGS) entry which is preliminary data.</text>
</comment>
<dbReference type="GO" id="GO:0016787">
    <property type="term" value="F:hydrolase activity"/>
    <property type="evidence" value="ECO:0007669"/>
    <property type="project" value="UniProtKB-KW"/>
</dbReference>
<evidence type="ECO:0000313" key="5">
    <source>
        <dbReference type="EMBL" id="EIC01644.1"/>
    </source>
</evidence>
<protein>
    <submittedName>
        <fullName evidence="5">RNA-metabolising metallo-beta-lactamase</fullName>
    </submittedName>
</protein>
<dbReference type="SMART" id="SM01027">
    <property type="entry name" value="Beta-Casp"/>
    <property type="match status" value="1"/>
</dbReference>
<dbReference type="InterPro" id="IPR050698">
    <property type="entry name" value="MBL"/>
</dbReference>
<feature type="compositionally biased region" description="Basic and acidic residues" evidence="2">
    <location>
        <begin position="212"/>
        <end position="227"/>
    </location>
</feature>